<feature type="domain" description="HTH marR-type" evidence="1">
    <location>
        <begin position="1"/>
        <end position="141"/>
    </location>
</feature>
<dbReference type="PANTHER" id="PTHR33164:SF99">
    <property type="entry name" value="MARR FAMILY REGULATORY PROTEIN"/>
    <property type="match status" value="1"/>
</dbReference>
<dbReference type="SUPFAM" id="SSF46785">
    <property type="entry name" value="Winged helix' DNA-binding domain"/>
    <property type="match status" value="1"/>
</dbReference>
<accession>A0A2A9HEZ2</accession>
<dbReference type="RefSeq" id="WP_098503036.1">
    <property type="nucleotide sequence ID" value="NZ_PDJQ01000001.1"/>
</dbReference>
<dbReference type="AlphaFoldDB" id="A0A2A9HEZ2"/>
<sequence>MADLRMRAWRAFLEAHARVTTLLEDDLRRERGLPLAWYDVLVQLEEAEGHRLRMTELARRVLISKSGLTRLVDRMVADGLVNRCLDDADRRGRWVELTPAGFERLRDAAPRHLRGVRQYFTSELDEEASGVLAAALGRIAAKAERELAARERQRGR</sequence>
<dbReference type="GO" id="GO:0006950">
    <property type="term" value="P:response to stress"/>
    <property type="evidence" value="ECO:0007669"/>
    <property type="project" value="TreeGrafter"/>
</dbReference>
<gene>
    <name evidence="2" type="ORF">A9A59_0786</name>
</gene>
<dbReference type="InterPro" id="IPR000835">
    <property type="entry name" value="HTH_MarR-typ"/>
</dbReference>
<dbReference type="GO" id="GO:0003700">
    <property type="term" value="F:DNA-binding transcription factor activity"/>
    <property type="evidence" value="ECO:0007669"/>
    <property type="project" value="InterPro"/>
</dbReference>
<dbReference type="SMART" id="SM00347">
    <property type="entry name" value="HTH_MARR"/>
    <property type="match status" value="1"/>
</dbReference>
<reference evidence="2 3" key="1">
    <citation type="submission" date="2017-09" db="EMBL/GenBank/DDBJ databases">
        <title>Sequencing the genomes of two abundant thermophiles in Great Basin hot springs: Thermocrinis jamiesonii and novel Chloroflexi Thermoflexus hugenholtzii.</title>
        <authorList>
            <person name="Hedlund B."/>
        </authorList>
    </citation>
    <scope>NUCLEOTIDE SEQUENCE [LARGE SCALE GENOMIC DNA]</scope>
    <source>
        <strain evidence="2 3">G233</strain>
    </source>
</reference>
<dbReference type="InterPro" id="IPR036388">
    <property type="entry name" value="WH-like_DNA-bd_sf"/>
</dbReference>
<name>A0A2A9HEZ2_TEPT2</name>
<dbReference type="Proteomes" id="UP000223071">
    <property type="component" value="Unassembled WGS sequence"/>
</dbReference>
<dbReference type="PROSITE" id="PS50995">
    <property type="entry name" value="HTH_MARR_2"/>
    <property type="match status" value="1"/>
</dbReference>
<dbReference type="InterPro" id="IPR036390">
    <property type="entry name" value="WH_DNA-bd_sf"/>
</dbReference>
<proteinExistence type="predicted"/>
<organism evidence="2 3">
    <name type="scientific">Tepidiforma thermophila (strain KCTC 52669 / CGMCC 1.13589 / G233)</name>
    <dbReference type="NCBI Taxonomy" id="2761530"/>
    <lineage>
        <taxon>Bacteria</taxon>
        <taxon>Bacillati</taxon>
        <taxon>Chloroflexota</taxon>
        <taxon>Tepidiformia</taxon>
        <taxon>Tepidiformales</taxon>
        <taxon>Tepidiformaceae</taxon>
        <taxon>Tepidiforma</taxon>
    </lineage>
</organism>
<dbReference type="PANTHER" id="PTHR33164">
    <property type="entry name" value="TRANSCRIPTIONAL REGULATOR, MARR FAMILY"/>
    <property type="match status" value="1"/>
</dbReference>
<protein>
    <submittedName>
        <fullName evidence="2">Transcriptional regulator, MarR family</fullName>
    </submittedName>
</protein>
<dbReference type="EMBL" id="PDJQ01000001">
    <property type="protein sequence ID" value="PFG73585.1"/>
    <property type="molecule type" value="Genomic_DNA"/>
</dbReference>
<evidence type="ECO:0000259" key="1">
    <source>
        <dbReference type="PROSITE" id="PS50995"/>
    </source>
</evidence>
<dbReference type="Gene3D" id="1.10.10.10">
    <property type="entry name" value="Winged helix-like DNA-binding domain superfamily/Winged helix DNA-binding domain"/>
    <property type="match status" value="1"/>
</dbReference>
<evidence type="ECO:0000313" key="2">
    <source>
        <dbReference type="EMBL" id="PFG73585.1"/>
    </source>
</evidence>
<evidence type="ECO:0000313" key="3">
    <source>
        <dbReference type="Proteomes" id="UP000223071"/>
    </source>
</evidence>
<dbReference type="PRINTS" id="PR00598">
    <property type="entry name" value="HTHMARR"/>
</dbReference>
<dbReference type="InterPro" id="IPR039422">
    <property type="entry name" value="MarR/SlyA-like"/>
</dbReference>
<comment type="caution">
    <text evidence="2">The sequence shown here is derived from an EMBL/GenBank/DDBJ whole genome shotgun (WGS) entry which is preliminary data.</text>
</comment>
<dbReference type="Pfam" id="PF12802">
    <property type="entry name" value="MarR_2"/>
    <property type="match status" value="1"/>
</dbReference>
<keyword evidence="3" id="KW-1185">Reference proteome</keyword>